<proteinExistence type="predicted"/>
<evidence type="ECO:0000256" key="1">
    <source>
        <dbReference type="SAM" id="MobiDB-lite"/>
    </source>
</evidence>
<gene>
    <name evidence="3" type="ORF">DENOEST_0152</name>
</gene>
<keyword evidence="4" id="KW-1185">Reference proteome</keyword>
<reference evidence="3 4" key="1">
    <citation type="submission" date="2020-03" db="EMBL/GenBank/DDBJ databases">
        <authorList>
            <consortium name="Genoscope - CEA"/>
            <person name="William W."/>
        </authorList>
    </citation>
    <scope>NUCLEOTIDE SEQUENCE [LARGE SCALE GENOMIC DNA]</scope>
    <source>
        <strain evidence="4">DSM 16959</strain>
    </source>
</reference>
<dbReference type="PROSITE" id="PS51724">
    <property type="entry name" value="SPOR"/>
    <property type="match status" value="1"/>
</dbReference>
<dbReference type="Pfam" id="PF05036">
    <property type="entry name" value="SPOR"/>
    <property type="match status" value="1"/>
</dbReference>
<keyword evidence="2" id="KW-0812">Transmembrane</keyword>
<dbReference type="InterPro" id="IPR007730">
    <property type="entry name" value="SPOR-like_dom"/>
</dbReference>
<evidence type="ECO:0000313" key="3">
    <source>
        <dbReference type="EMBL" id="CAB1367324.1"/>
    </source>
</evidence>
<name>A0A6S6YHX5_9PROT</name>
<dbReference type="GO" id="GO:0042834">
    <property type="term" value="F:peptidoglycan binding"/>
    <property type="evidence" value="ECO:0007669"/>
    <property type="project" value="InterPro"/>
</dbReference>
<dbReference type="SUPFAM" id="SSF110997">
    <property type="entry name" value="Sporulation related repeat"/>
    <property type="match status" value="1"/>
</dbReference>
<keyword evidence="2" id="KW-0472">Membrane</keyword>
<dbReference type="Gene3D" id="3.30.70.1070">
    <property type="entry name" value="Sporulation related repeat"/>
    <property type="match status" value="1"/>
</dbReference>
<dbReference type="KEGG" id="doe:DENOEST_0152"/>
<dbReference type="Proteomes" id="UP000515733">
    <property type="component" value="Chromosome"/>
</dbReference>
<organism evidence="3 4">
    <name type="scientific">Denitratisoma oestradiolicum</name>
    <dbReference type="NCBI Taxonomy" id="311182"/>
    <lineage>
        <taxon>Bacteria</taxon>
        <taxon>Pseudomonadati</taxon>
        <taxon>Pseudomonadota</taxon>
        <taxon>Betaproteobacteria</taxon>
        <taxon>Nitrosomonadales</taxon>
        <taxon>Sterolibacteriaceae</taxon>
        <taxon>Denitratisoma</taxon>
    </lineage>
</organism>
<dbReference type="PANTHER" id="PTHR38687:SF1">
    <property type="entry name" value="CELL DIVISION PROTEIN DEDD"/>
    <property type="match status" value="1"/>
</dbReference>
<protein>
    <submittedName>
        <fullName evidence="3">Uncharacterized protein</fullName>
    </submittedName>
</protein>
<keyword evidence="2" id="KW-1133">Transmembrane helix</keyword>
<evidence type="ECO:0000313" key="4">
    <source>
        <dbReference type="Proteomes" id="UP000515733"/>
    </source>
</evidence>
<dbReference type="GO" id="GO:0032153">
    <property type="term" value="C:cell division site"/>
    <property type="evidence" value="ECO:0007669"/>
    <property type="project" value="TreeGrafter"/>
</dbReference>
<evidence type="ECO:0000256" key="2">
    <source>
        <dbReference type="SAM" id="Phobius"/>
    </source>
</evidence>
<accession>A0A6S6YHX5</accession>
<dbReference type="PANTHER" id="PTHR38687">
    <property type="entry name" value="CELL DIVISION PROTEIN DEDD-RELATED"/>
    <property type="match status" value="1"/>
</dbReference>
<dbReference type="EMBL" id="LR778301">
    <property type="protein sequence ID" value="CAB1367324.1"/>
    <property type="molecule type" value="Genomic_DNA"/>
</dbReference>
<dbReference type="GO" id="GO:0032506">
    <property type="term" value="P:cytokinetic process"/>
    <property type="evidence" value="ECO:0007669"/>
    <property type="project" value="TreeGrafter"/>
</dbReference>
<feature type="compositionally biased region" description="Basic and acidic residues" evidence="1">
    <location>
        <begin position="195"/>
        <end position="214"/>
    </location>
</feature>
<feature type="transmembrane region" description="Helical" evidence="2">
    <location>
        <begin position="21"/>
        <end position="42"/>
    </location>
</feature>
<dbReference type="GO" id="GO:0030428">
    <property type="term" value="C:cell septum"/>
    <property type="evidence" value="ECO:0007669"/>
    <property type="project" value="TreeGrafter"/>
</dbReference>
<feature type="compositionally biased region" description="Low complexity" evidence="1">
    <location>
        <begin position="104"/>
        <end position="116"/>
    </location>
</feature>
<feature type="region of interest" description="Disordered" evidence="1">
    <location>
        <begin position="51"/>
        <end position="79"/>
    </location>
</feature>
<feature type="region of interest" description="Disordered" evidence="1">
    <location>
        <begin position="190"/>
        <end position="214"/>
    </location>
</feature>
<dbReference type="InterPro" id="IPR052521">
    <property type="entry name" value="Cell_div_SPOR-domain"/>
</dbReference>
<dbReference type="RefSeq" id="WP_145770183.1">
    <property type="nucleotide sequence ID" value="NZ_LR778301.1"/>
</dbReference>
<dbReference type="AlphaFoldDB" id="A0A6S6YHX5"/>
<dbReference type="InterPro" id="IPR036680">
    <property type="entry name" value="SPOR-like_sf"/>
</dbReference>
<sequence length="214" mass="22706">MTKDIKPRAARPQGKNGGGTLLGVFIGLVIGVLIAFGLVWYLNKTPMPFQERPRRGEDLASSPQPGQVPPALPGKPGDKVAEKPRFEFYKILPDGQEGTPGTTAAAPPESESPAAPATQFHLQAGAFQKPADADNLKAKLAMMGVEASVQQVNVADKGTLHRVRVGPFASPEEMNRARNLLAQNGIQATVVKSSAEARTESKAEPRAETKPAKP</sequence>
<dbReference type="OrthoDB" id="7063246at2"/>
<feature type="region of interest" description="Disordered" evidence="1">
    <location>
        <begin position="91"/>
        <end position="116"/>
    </location>
</feature>